<sequence length="99" mass="11324">MDECVELSDDSDFESPVTQRRRVSQGEALSTSQTERQERHQVVEEYTAQTECGSEGQAERLEAYEISNHFAEFVPIDLEEDEAIEEAIRRSLDKSELLA</sequence>
<organism evidence="2 3">
    <name type="scientific">Synaphobranchus kaupii</name>
    <name type="common">Kaup's arrowtooth eel</name>
    <dbReference type="NCBI Taxonomy" id="118154"/>
    <lineage>
        <taxon>Eukaryota</taxon>
        <taxon>Metazoa</taxon>
        <taxon>Chordata</taxon>
        <taxon>Craniata</taxon>
        <taxon>Vertebrata</taxon>
        <taxon>Euteleostomi</taxon>
        <taxon>Actinopterygii</taxon>
        <taxon>Neopterygii</taxon>
        <taxon>Teleostei</taxon>
        <taxon>Anguilliformes</taxon>
        <taxon>Synaphobranchidae</taxon>
        <taxon>Synaphobranchus</taxon>
    </lineage>
</organism>
<dbReference type="EMBL" id="JAINUF010000011">
    <property type="protein sequence ID" value="KAJ8346699.1"/>
    <property type="molecule type" value="Genomic_DNA"/>
</dbReference>
<feature type="region of interest" description="Disordered" evidence="1">
    <location>
        <begin position="1"/>
        <end position="56"/>
    </location>
</feature>
<dbReference type="Proteomes" id="UP001152622">
    <property type="component" value="Chromosome 11"/>
</dbReference>
<comment type="caution">
    <text evidence="2">The sequence shown here is derived from an EMBL/GenBank/DDBJ whole genome shotgun (WGS) entry which is preliminary data.</text>
</comment>
<gene>
    <name evidence="2" type="ORF">SKAU_G00281000</name>
</gene>
<protein>
    <submittedName>
        <fullName evidence="2">Uncharacterized protein</fullName>
    </submittedName>
</protein>
<dbReference type="AlphaFoldDB" id="A0A9Q1EX19"/>
<evidence type="ECO:0000313" key="2">
    <source>
        <dbReference type="EMBL" id="KAJ8346699.1"/>
    </source>
</evidence>
<evidence type="ECO:0000256" key="1">
    <source>
        <dbReference type="SAM" id="MobiDB-lite"/>
    </source>
</evidence>
<evidence type="ECO:0000313" key="3">
    <source>
        <dbReference type="Proteomes" id="UP001152622"/>
    </source>
</evidence>
<accession>A0A9Q1EX19</accession>
<dbReference type="OrthoDB" id="6111101at2759"/>
<proteinExistence type="predicted"/>
<name>A0A9Q1EX19_SYNKA</name>
<keyword evidence="3" id="KW-1185">Reference proteome</keyword>
<reference evidence="2" key="1">
    <citation type="journal article" date="2023" name="Science">
        <title>Genome structures resolve the early diversification of teleost fishes.</title>
        <authorList>
            <person name="Parey E."/>
            <person name="Louis A."/>
            <person name="Montfort J."/>
            <person name="Bouchez O."/>
            <person name="Roques C."/>
            <person name="Iampietro C."/>
            <person name="Lluch J."/>
            <person name="Castinel A."/>
            <person name="Donnadieu C."/>
            <person name="Desvignes T."/>
            <person name="Floi Bucao C."/>
            <person name="Jouanno E."/>
            <person name="Wen M."/>
            <person name="Mejri S."/>
            <person name="Dirks R."/>
            <person name="Jansen H."/>
            <person name="Henkel C."/>
            <person name="Chen W.J."/>
            <person name="Zahm M."/>
            <person name="Cabau C."/>
            <person name="Klopp C."/>
            <person name="Thompson A.W."/>
            <person name="Robinson-Rechavi M."/>
            <person name="Braasch I."/>
            <person name="Lecointre G."/>
            <person name="Bobe J."/>
            <person name="Postlethwait J.H."/>
            <person name="Berthelot C."/>
            <person name="Roest Crollius H."/>
            <person name="Guiguen Y."/>
        </authorList>
    </citation>
    <scope>NUCLEOTIDE SEQUENCE</scope>
    <source>
        <strain evidence="2">WJC10195</strain>
    </source>
</reference>
<feature type="compositionally biased region" description="Acidic residues" evidence="1">
    <location>
        <begin position="1"/>
        <end position="13"/>
    </location>
</feature>